<organism evidence="3 4">
    <name type="scientific">Agrocybe pediades</name>
    <dbReference type="NCBI Taxonomy" id="84607"/>
    <lineage>
        <taxon>Eukaryota</taxon>
        <taxon>Fungi</taxon>
        <taxon>Dikarya</taxon>
        <taxon>Basidiomycota</taxon>
        <taxon>Agaricomycotina</taxon>
        <taxon>Agaricomycetes</taxon>
        <taxon>Agaricomycetidae</taxon>
        <taxon>Agaricales</taxon>
        <taxon>Agaricineae</taxon>
        <taxon>Strophariaceae</taxon>
        <taxon>Agrocybe</taxon>
    </lineage>
</organism>
<gene>
    <name evidence="3" type="ORF">D9613_012256</name>
</gene>
<keyword evidence="2" id="KW-1133">Transmembrane helix</keyword>
<feature type="compositionally biased region" description="Polar residues" evidence="1">
    <location>
        <begin position="170"/>
        <end position="179"/>
    </location>
</feature>
<evidence type="ECO:0000256" key="1">
    <source>
        <dbReference type="SAM" id="MobiDB-lite"/>
    </source>
</evidence>
<feature type="compositionally biased region" description="Low complexity" evidence="1">
    <location>
        <begin position="184"/>
        <end position="195"/>
    </location>
</feature>
<feature type="transmembrane region" description="Helical" evidence="2">
    <location>
        <begin position="400"/>
        <end position="423"/>
    </location>
</feature>
<feature type="compositionally biased region" description="Polar residues" evidence="1">
    <location>
        <begin position="1"/>
        <end position="13"/>
    </location>
</feature>
<feature type="region of interest" description="Disordered" evidence="1">
    <location>
        <begin position="258"/>
        <end position="289"/>
    </location>
</feature>
<evidence type="ECO:0000256" key="2">
    <source>
        <dbReference type="SAM" id="Phobius"/>
    </source>
</evidence>
<name>A0A8H4QEN6_9AGAR</name>
<feature type="compositionally biased region" description="Low complexity" evidence="1">
    <location>
        <begin position="210"/>
        <end position="220"/>
    </location>
</feature>
<protein>
    <submittedName>
        <fullName evidence="3">Uncharacterized protein</fullName>
    </submittedName>
</protein>
<feature type="compositionally biased region" description="Low complexity" evidence="1">
    <location>
        <begin position="21"/>
        <end position="52"/>
    </location>
</feature>
<dbReference type="Proteomes" id="UP000521872">
    <property type="component" value="Unassembled WGS sequence"/>
</dbReference>
<keyword evidence="4" id="KW-1185">Reference proteome</keyword>
<comment type="caution">
    <text evidence="3">The sequence shown here is derived from an EMBL/GenBank/DDBJ whole genome shotgun (WGS) entry which is preliminary data.</text>
</comment>
<dbReference type="EMBL" id="JAACJL010000061">
    <property type="protein sequence ID" value="KAF4609533.1"/>
    <property type="molecule type" value="Genomic_DNA"/>
</dbReference>
<keyword evidence="2" id="KW-0812">Transmembrane</keyword>
<feature type="region of interest" description="Disordered" evidence="1">
    <location>
        <begin position="1"/>
        <end position="223"/>
    </location>
</feature>
<evidence type="ECO:0000313" key="4">
    <source>
        <dbReference type="Proteomes" id="UP000521872"/>
    </source>
</evidence>
<feature type="compositionally biased region" description="Polar residues" evidence="1">
    <location>
        <begin position="80"/>
        <end position="94"/>
    </location>
</feature>
<feature type="compositionally biased region" description="Low complexity" evidence="1">
    <location>
        <begin position="127"/>
        <end position="157"/>
    </location>
</feature>
<dbReference type="AlphaFoldDB" id="A0A8H4QEN6"/>
<keyword evidence="2" id="KW-0472">Membrane</keyword>
<proteinExistence type="predicted"/>
<reference evidence="3 4" key="1">
    <citation type="submission" date="2019-12" db="EMBL/GenBank/DDBJ databases">
        <authorList>
            <person name="Floudas D."/>
            <person name="Bentzer J."/>
            <person name="Ahren D."/>
            <person name="Johansson T."/>
            <person name="Persson P."/>
            <person name="Tunlid A."/>
        </authorList>
    </citation>
    <scope>NUCLEOTIDE SEQUENCE [LARGE SCALE GENOMIC DNA]</scope>
    <source>
        <strain evidence="3 4">CBS 102.39</strain>
    </source>
</reference>
<evidence type="ECO:0000313" key="3">
    <source>
        <dbReference type="EMBL" id="KAF4609533.1"/>
    </source>
</evidence>
<accession>A0A8H4QEN6</accession>
<sequence length="464" mass="47732">MSHQQAPIPQQGPQRWASRHSPPNGSNSTSSNGHSDGHSSNMSMGGSSSNGGAQYVDYPASPPQMAVRSPGPSTPFGMDDSTTTRLLAGQSQPSSPVPGDFASPLPHNAPQMAQYGQHGQRAVPTRSGSGTASSGFASSPLNPSQLSSSAHSTSTISNPFNGTGRGPTSRPASRGSTKNPGLVNPNNFPMPSSPNYKSGASGVPEDGVISSLGLGSNNSGFPPSMGQRGSMVLYRVADTPSRSASASGLSSLAAASAASAGRGSPDDPLLQPPRFGPGKRTSYASSSGDSIASLADSKYPATLGTGAMGSVRGLIPYAYDPAMDENEPFDEEDLLHDPNPNAYLNDRYRGTRKGALAAGKHSKLGPGASAGLGAAAAGGRGKGNIPVPAWEKKHFPWRGVFNVGVLVLLILGLLCLFVFYPVLTFYRDKARNLAIQGNIRINGTASSKSRVGIFRTSTSTNQPP</sequence>